<dbReference type="Proteomes" id="UP001152888">
    <property type="component" value="Unassembled WGS sequence"/>
</dbReference>
<dbReference type="EMBL" id="CAKOFQ010006710">
    <property type="protein sequence ID" value="CAH1963819.1"/>
    <property type="molecule type" value="Genomic_DNA"/>
</dbReference>
<proteinExistence type="predicted"/>
<dbReference type="AlphaFoldDB" id="A0A9P0P0F0"/>
<organism evidence="1 2">
    <name type="scientific">Acanthoscelides obtectus</name>
    <name type="common">Bean weevil</name>
    <name type="synonym">Bruchus obtectus</name>
    <dbReference type="NCBI Taxonomy" id="200917"/>
    <lineage>
        <taxon>Eukaryota</taxon>
        <taxon>Metazoa</taxon>
        <taxon>Ecdysozoa</taxon>
        <taxon>Arthropoda</taxon>
        <taxon>Hexapoda</taxon>
        <taxon>Insecta</taxon>
        <taxon>Pterygota</taxon>
        <taxon>Neoptera</taxon>
        <taxon>Endopterygota</taxon>
        <taxon>Coleoptera</taxon>
        <taxon>Polyphaga</taxon>
        <taxon>Cucujiformia</taxon>
        <taxon>Chrysomeloidea</taxon>
        <taxon>Chrysomelidae</taxon>
        <taxon>Bruchinae</taxon>
        <taxon>Bruchini</taxon>
        <taxon>Acanthoscelides</taxon>
    </lineage>
</organism>
<protein>
    <submittedName>
        <fullName evidence="1">Uncharacterized protein</fullName>
    </submittedName>
</protein>
<comment type="caution">
    <text evidence="1">The sequence shown here is derived from an EMBL/GenBank/DDBJ whole genome shotgun (WGS) entry which is preliminary data.</text>
</comment>
<gene>
    <name evidence="1" type="ORF">ACAOBT_LOCUS5415</name>
</gene>
<reference evidence="1" key="1">
    <citation type="submission" date="2022-03" db="EMBL/GenBank/DDBJ databases">
        <authorList>
            <person name="Sayadi A."/>
        </authorList>
    </citation>
    <scope>NUCLEOTIDE SEQUENCE</scope>
</reference>
<sequence length="166" mass="19025">MQILASERLIDHANLLDVALHHTKYHIVHRNRKCDEAMQYLLILEAVTLPNESGVLLNLNSNGQSQQFVFVEHLLRLFSLGQYHDHERHGCAAAALQSNDVERAISPLLQFSLNLSIRKVDGNSSNHRVDVPFRRERKSRNIVYNDETYMNSSHTVPKAWDDGTDN</sequence>
<keyword evidence="2" id="KW-1185">Reference proteome</keyword>
<accession>A0A9P0P0F0</accession>
<evidence type="ECO:0000313" key="2">
    <source>
        <dbReference type="Proteomes" id="UP001152888"/>
    </source>
</evidence>
<name>A0A9P0P0F0_ACAOB</name>
<evidence type="ECO:0000313" key="1">
    <source>
        <dbReference type="EMBL" id="CAH1963819.1"/>
    </source>
</evidence>